<proteinExistence type="predicted"/>
<sequence>MLNLTIKEQKEILGGKWLAIVYDTPNGKMQQKFDSDAKAREWAKSLTTTGDWKVVEVA</sequence>
<evidence type="ECO:0000313" key="2">
    <source>
        <dbReference type="Proteomes" id="UP000247523"/>
    </source>
</evidence>
<comment type="caution">
    <text evidence="1">The sequence shown here is derived from an EMBL/GenBank/DDBJ whole genome shotgun (WGS) entry which is preliminary data.</text>
</comment>
<evidence type="ECO:0000313" key="1">
    <source>
        <dbReference type="EMBL" id="PXV86897.1"/>
    </source>
</evidence>
<organism evidence="1 2">
    <name type="scientific">Lachnotalea glycerini</name>
    <dbReference type="NCBI Taxonomy" id="1763509"/>
    <lineage>
        <taxon>Bacteria</taxon>
        <taxon>Bacillati</taxon>
        <taxon>Bacillota</taxon>
        <taxon>Clostridia</taxon>
        <taxon>Lachnospirales</taxon>
        <taxon>Lachnospiraceae</taxon>
        <taxon>Lachnotalea</taxon>
    </lineage>
</organism>
<dbReference type="AlphaFoldDB" id="A0A318EP96"/>
<dbReference type="RefSeq" id="WP_170123043.1">
    <property type="nucleotide sequence ID" value="NZ_NOKA02000037.1"/>
</dbReference>
<protein>
    <submittedName>
        <fullName evidence="1">Uncharacterized protein</fullName>
    </submittedName>
</protein>
<reference evidence="1 2" key="1">
    <citation type="submission" date="2018-05" db="EMBL/GenBank/DDBJ databases">
        <title>Genomic Encyclopedia of Type Strains, Phase IV (KMG-IV): sequencing the most valuable type-strain genomes for metagenomic binning, comparative biology and taxonomic classification.</title>
        <authorList>
            <person name="Goeker M."/>
        </authorList>
    </citation>
    <scope>NUCLEOTIDE SEQUENCE [LARGE SCALE GENOMIC DNA]</scope>
    <source>
        <strain evidence="1 2">DSM 28816</strain>
    </source>
</reference>
<dbReference type="Proteomes" id="UP000247523">
    <property type="component" value="Unassembled WGS sequence"/>
</dbReference>
<dbReference type="EMBL" id="QICS01000011">
    <property type="protein sequence ID" value="PXV86897.1"/>
    <property type="molecule type" value="Genomic_DNA"/>
</dbReference>
<name>A0A318EP96_9FIRM</name>
<accession>A0A318EP96</accession>
<gene>
    <name evidence="1" type="ORF">C8E03_11197</name>
</gene>